<keyword evidence="4 6" id="KW-0479">Metal-binding</keyword>
<feature type="binding site" evidence="6">
    <location>
        <position position="76"/>
    </location>
    <ligand>
        <name>substrate</name>
    </ligand>
</feature>
<dbReference type="GO" id="GO:0046872">
    <property type="term" value="F:metal ion binding"/>
    <property type="evidence" value="ECO:0007669"/>
    <property type="project" value="UniProtKB-UniRule"/>
</dbReference>
<organism evidence="9">
    <name type="scientific">uncultured Gemmatimonadota bacterium</name>
    <dbReference type="NCBI Taxonomy" id="203437"/>
    <lineage>
        <taxon>Bacteria</taxon>
        <taxon>Pseudomonadati</taxon>
        <taxon>Gemmatimonadota</taxon>
        <taxon>environmental samples</taxon>
    </lineage>
</organism>
<name>A0A6J4K3S6_9BACT</name>
<comment type="function">
    <text evidence="1 6">Removes the N-terminal methionine from nascent proteins. The N-terminal methionine is often cleaved when the second residue in the primary sequence is small and uncharged (Met-Ala-, Cys, Gly, Pro, Ser, Thr, or Val). Requires deformylation of the N(alpha)-formylated initiator methionine before it can be hydrolyzed.</text>
</comment>
<dbReference type="InterPro" id="IPR002467">
    <property type="entry name" value="Pept_M24A_MAP1"/>
</dbReference>
<evidence type="ECO:0000256" key="5">
    <source>
        <dbReference type="ARBA" id="ARBA00022801"/>
    </source>
</evidence>
<evidence type="ECO:0000256" key="1">
    <source>
        <dbReference type="ARBA" id="ARBA00002521"/>
    </source>
</evidence>
<dbReference type="EMBL" id="CADCTW010000001">
    <property type="protein sequence ID" value="CAA9295073.1"/>
    <property type="molecule type" value="Genomic_DNA"/>
</dbReference>
<dbReference type="GO" id="GO:0006508">
    <property type="term" value="P:proteolysis"/>
    <property type="evidence" value="ECO:0007669"/>
    <property type="project" value="UniProtKB-KW"/>
</dbReference>
<feature type="binding site" evidence="6">
    <location>
        <position position="200"/>
    </location>
    <ligand>
        <name>a divalent metal cation</name>
        <dbReference type="ChEBI" id="CHEBI:60240"/>
        <label>2</label>
        <note>catalytic</note>
    </ligand>
</feature>
<dbReference type="CDD" id="cd01086">
    <property type="entry name" value="MetAP1"/>
    <property type="match status" value="1"/>
</dbReference>
<dbReference type="GO" id="GO:0070006">
    <property type="term" value="F:metalloaminopeptidase activity"/>
    <property type="evidence" value="ECO:0007669"/>
    <property type="project" value="UniProtKB-UniRule"/>
</dbReference>
<feature type="binding site" evidence="6">
    <location>
        <position position="93"/>
    </location>
    <ligand>
        <name>a divalent metal cation</name>
        <dbReference type="ChEBI" id="CHEBI:60240"/>
        <label>1</label>
    </ligand>
</feature>
<dbReference type="Gene3D" id="3.90.230.10">
    <property type="entry name" value="Creatinase/methionine aminopeptidase superfamily"/>
    <property type="match status" value="1"/>
</dbReference>
<comment type="cofactor">
    <cofactor evidence="6">
        <name>Co(2+)</name>
        <dbReference type="ChEBI" id="CHEBI:48828"/>
    </cofactor>
    <cofactor evidence="6">
        <name>Zn(2+)</name>
        <dbReference type="ChEBI" id="CHEBI:29105"/>
    </cofactor>
    <cofactor evidence="6">
        <name>Mn(2+)</name>
        <dbReference type="ChEBI" id="CHEBI:29035"/>
    </cofactor>
    <cofactor evidence="6">
        <name>Fe(2+)</name>
        <dbReference type="ChEBI" id="CHEBI:29033"/>
    </cofactor>
    <text evidence="6">Binds 2 divalent metal cations per subunit. Has a high-affinity and a low affinity metal-binding site. The true nature of the physiological cofactor is under debate. The enzyme is active with cobalt, zinc, manganese or divalent iron ions. Most likely, methionine aminopeptidases function as mononuclear Fe(2+)-metalloproteases under physiological conditions, and the catalytically relevant metal-binding site has been assigned to the histidine-containing high-affinity site.</text>
</comment>
<evidence type="ECO:0000256" key="7">
    <source>
        <dbReference type="RuleBase" id="RU003653"/>
    </source>
</evidence>
<dbReference type="SUPFAM" id="SSF55920">
    <property type="entry name" value="Creatinase/aminopeptidase"/>
    <property type="match status" value="1"/>
</dbReference>
<evidence type="ECO:0000256" key="4">
    <source>
        <dbReference type="ARBA" id="ARBA00022723"/>
    </source>
</evidence>
<comment type="subunit">
    <text evidence="6">Monomer.</text>
</comment>
<dbReference type="HAMAP" id="MF_01974">
    <property type="entry name" value="MetAP_1"/>
    <property type="match status" value="1"/>
</dbReference>
<dbReference type="GO" id="GO:0004239">
    <property type="term" value="F:initiator methionyl aminopeptidase activity"/>
    <property type="evidence" value="ECO:0007669"/>
    <property type="project" value="UniProtKB-UniRule"/>
</dbReference>
<gene>
    <name evidence="6" type="primary">map</name>
    <name evidence="9" type="ORF">AVDCRST_MAG68-1784</name>
</gene>
<reference evidence="9" key="1">
    <citation type="submission" date="2020-02" db="EMBL/GenBank/DDBJ databases">
        <authorList>
            <person name="Meier V. D."/>
        </authorList>
    </citation>
    <scope>NUCLEOTIDE SEQUENCE</scope>
    <source>
        <strain evidence="9">AVDCRST_MAG68</strain>
    </source>
</reference>
<dbReference type="PRINTS" id="PR00599">
    <property type="entry name" value="MAPEPTIDASE"/>
</dbReference>
<dbReference type="InterPro" id="IPR036005">
    <property type="entry name" value="Creatinase/aminopeptidase-like"/>
</dbReference>
<dbReference type="InterPro" id="IPR000994">
    <property type="entry name" value="Pept_M24"/>
</dbReference>
<comment type="similarity">
    <text evidence="6">Belongs to the peptidase M24A family. Methionine aminopeptidase type 1 subfamily.</text>
</comment>
<accession>A0A6J4K3S6</accession>
<feature type="binding site" evidence="6">
    <location>
        <position position="231"/>
    </location>
    <ligand>
        <name>a divalent metal cation</name>
        <dbReference type="ChEBI" id="CHEBI:60240"/>
        <label>1</label>
    </ligand>
</feature>
<dbReference type="AlphaFoldDB" id="A0A6J4K3S6"/>
<evidence type="ECO:0000313" key="9">
    <source>
        <dbReference type="EMBL" id="CAA9295073.1"/>
    </source>
</evidence>
<dbReference type="PANTHER" id="PTHR43330">
    <property type="entry name" value="METHIONINE AMINOPEPTIDASE"/>
    <property type="match status" value="1"/>
</dbReference>
<protein>
    <recommendedName>
        <fullName evidence="6 7">Methionine aminopeptidase</fullName>
        <shortName evidence="6">MAP</shortName>
        <shortName evidence="6">MetAP</shortName>
        <ecNumber evidence="6 7">3.4.11.18</ecNumber>
    </recommendedName>
    <alternativeName>
        <fullName evidence="6">Peptidase M</fullName>
    </alternativeName>
</protein>
<dbReference type="PANTHER" id="PTHR43330:SF13">
    <property type="entry name" value="METHIONINE AMINOPEPTIDASE 2"/>
    <property type="match status" value="1"/>
</dbReference>
<dbReference type="Pfam" id="PF00557">
    <property type="entry name" value="Peptidase_M24"/>
    <property type="match status" value="1"/>
</dbReference>
<feature type="domain" description="Peptidase M24" evidence="8">
    <location>
        <begin position="10"/>
        <end position="237"/>
    </location>
</feature>
<dbReference type="NCBIfam" id="TIGR00500">
    <property type="entry name" value="met_pdase_I"/>
    <property type="match status" value="1"/>
</dbReference>
<keyword evidence="2 6" id="KW-0031">Aminopeptidase</keyword>
<sequence>MSVDNELDWEGLRAVGKVVREVLQEMRRAVRPGVTTAGLDAVARRVLEAHGARHAPRLDYNFPGDSCISINDEAVHGIPGPRVVRAGDLVKLDVVAEKDGYYADAAITVPVPPVTDEKRRLAACARAAFDKAMEVARVGNRVSDIGRAVENEVKRHGFVVVRDLAGHGIGRKIHEEPSVPNHWDWRARRTLTEGLVITVEPIVAARSGRIVEDPDGWTLRTADGGLSAHFEHTLVVTRGRPVLLTAA</sequence>
<feature type="binding site" evidence="6">
    <location>
        <position position="231"/>
    </location>
    <ligand>
        <name>a divalent metal cation</name>
        <dbReference type="ChEBI" id="CHEBI:60240"/>
        <label>2</label>
        <note>catalytic</note>
    </ligand>
</feature>
<evidence type="ECO:0000259" key="8">
    <source>
        <dbReference type="Pfam" id="PF00557"/>
    </source>
</evidence>
<feature type="binding site" evidence="6">
    <location>
        <position position="174"/>
    </location>
    <ligand>
        <name>substrate</name>
    </ligand>
</feature>
<keyword evidence="3 6" id="KW-0645">Protease</keyword>
<proteinExistence type="inferred from homology"/>
<keyword evidence="5 6" id="KW-0378">Hydrolase</keyword>
<evidence type="ECO:0000256" key="2">
    <source>
        <dbReference type="ARBA" id="ARBA00022438"/>
    </source>
</evidence>
<feature type="binding site" evidence="6">
    <location>
        <position position="104"/>
    </location>
    <ligand>
        <name>a divalent metal cation</name>
        <dbReference type="ChEBI" id="CHEBI:60240"/>
        <label>1</label>
    </ligand>
</feature>
<feature type="binding site" evidence="6">
    <location>
        <position position="104"/>
    </location>
    <ligand>
        <name>a divalent metal cation</name>
        <dbReference type="ChEBI" id="CHEBI:60240"/>
        <label>2</label>
        <note>catalytic</note>
    </ligand>
</feature>
<dbReference type="EC" id="3.4.11.18" evidence="6 7"/>
<comment type="catalytic activity">
    <reaction evidence="6 7">
        <text>Release of N-terminal amino acids, preferentially methionine, from peptides and arylamides.</text>
        <dbReference type="EC" id="3.4.11.18"/>
    </reaction>
</comment>
<evidence type="ECO:0000256" key="3">
    <source>
        <dbReference type="ARBA" id="ARBA00022670"/>
    </source>
</evidence>
<feature type="binding site" evidence="6">
    <location>
        <position position="167"/>
    </location>
    <ligand>
        <name>a divalent metal cation</name>
        <dbReference type="ChEBI" id="CHEBI:60240"/>
        <label>2</label>
        <note>catalytic</note>
    </ligand>
</feature>
<evidence type="ECO:0000256" key="6">
    <source>
        <dbReference type="HAMAP-Rule" id="MF_01974"/>
    </source>
</evidence>
<dbReference type="InterPro" id="IPR001714">
    <property type="entry name" value="Pept_M24_MAP"/>
</dbReference>